<organism evidence="2">
    <name type="scientific">Thermohahella caldifontis</name>
    <dbReference type="NCBI Taxonomy" id="3142973"/>
    <lineage>
        <taxon>Bacteria</taxon>
        <taxon>Pseudomonadati</taxon>
        <taxon>Pseudomonadota</taxon>
        <taxon>Gammaproteobacteria</taxon>
        <taxon>Oceanospirillales</taxon>
        <taxon>Hahellaceae</taxon>
        <taxon>Thermohahella</taxon>
    </lineage>
</organism>
<protein>
    <submittedName>
        <fullName evidence="2">Uncharacterized protein</fullName>
    </submittedName>
</protein>
<dbReference type="AlphaFoldDB" id="A0AB39UWE6"/>
<evidence type="ECO:0000313" key="2">
    <source>
        <dbReference type="EMBL" id="XDT72288.1"/>
    </source>
</evidence>
<evidence type="ECO:0000256" key="1">
    <source>
        <dbReference type="SAM" id="SignalP"/>
    </source>
</evidence>
<feature type="signal peptide" evidence="1">
    <location>
        <begin position="1"/>
        <end position="24"/>
    </location>
</feature>
<proteinExistence type="predicted"/>
<gene>
    <name evidence="2" type="ORF">AAIA72_16055</name>
</gene>
<dbReference type="KEGG" id="tcd:AAIA72_16055"/>
<sequence length="170" mass="19440">MKRIFRYLSVACLLSLVLVQPAFAQTLVLSDRLRIELDAPLTLAHSERMLIMKYSDWSLMHEVVNPAEMYTQINLTGIERDYIIAMFDPQKRRHLPGWLAALADEQARILGIEKGHVNRTDAGDVSIYSVYDPERQVGHLYVFEPLKIHHLIMQGPESRLMDVIGKLGGK</sequence>
<feature type="chain" id="PRO_5044317523" evidence="1">
    <location>
        <begin position="25"/>
        <end position="170"/>
    </location>
</feature>
<dbReference type="EMBL" id="CP154858">
    <property type="protein sequence ID" value="XDT72288.1"/>
    <property type="molecule type" value="Genomic_DNA"/>
</dbReference>
<name>A0AB39UWE6_9GAMM</name>
<reference evidence="2" key="1">
    <citation type="submission" date="2024-05" db="EMBL/GenBank/DDBJ databases">
        <title>Genome sequencing of novel strain.</title>
        <authorList>
            <person name="Ganbat D."/>
            <person name="Ganbat S."/>
            <person name="Lee S.-J."/>
        </authorList>
    </citation>
    <scope>NUCLEOTIDE SEQUENCE</scope>
    <source>
        <strain evidence="2">SMD15-11</strain>
    </source>
</reference>
<dbReference type="RefSeq" id="WP_369601299.1">
    <property type="nucleotide sequence ID" value="NZ_CP154858.1"/>
</dbReference>
<keyword evidence="1" id="KW-0732">Signal</keyword>
<accession>A0AB39UWE6</accession>